<organism evidence="10 12">
    <name type="scientific">Nitrosospira multiformis (strain ATCC 25196 / NCIMB 11849 / C 71)</name>
    <dbReference type="NCBI Taxonomy" id="323848"/>
    <lineage>
        <taxon>Bacteria</taxon>
        <taxon>Pseudomonadati</taxon>
        <taxon>Pseudomonadota</taxon>
        <taxon>Betaproteobacteria</taxon>
        <taxon>Nitrosomonadales</taxon>
        <taxon>Nitrosomonadaceae</taxon>
        <taxon>Nitrosospira</taxon>
    </lineage>
</organism>
<evidence type="ECO:0000256" key="5">
    <source>
        <dbReference type="ARBA" id="ARBA00022781"/>
    </source>
</evidence>
<evidence type="ECO:0000256" key="7">
    <source>
        <dbReference type="ARBA" id="ARBA00023136"/>
    </source>
</evidence>
<dbReference type="HOGENOM" id="CLU_050669_1_0_4"/>
<dbReference type="eggNOG" id="COG0224">
    <property type="taxonomic scope" value="Bacteria"/>
</dbReference>
<evidence type="ECO:0000256" key="8">
    <source>
        <dbReference type="ARBA" id="ARBA00023196"/>
    </source>
</evidence>
<dbReference type="EMBL" id="FNVK01000021">
    <property type="protein sequence ID" value="SEG00615.1"/>
    <property type="molecule type" value="Genomic_DNA"/>
</dbReference>
<dbReference type="PANTHER" id="PTHR11693:SF22">
    <property type="entry name" value="ATP SYNTHASE SUBUNIT GAMMA, MITOCHONDRIAL"/>
    <property type="match status" value="1"/>
</dbReference>
<keyword evidence="4" id="KW-0813">Transport</keyword>
<protein>
    <submittedName>
        <fullName evidence="11">F-type H+-transporting ATPase subunit gamma</fullName>
    </submittedName>
    <submittedName>
        <fullName evidence="10">H+-transporting two-sector ATPase, gamma subunit</fullName>
    </submittedName>
</protein>
<dbReference type="OrthoDB" id="9812769at2"/>
<evidence type="ECO:0000313" key="13">
    <source>
        <dbReference type="Proteomes" id="UP000236751"/>
    </source>
</evidence>
<reference evidence="10 12" key="3">
    <citation type="journal article" date="2008" name="Appl. Environ. Microbiol.">
        <title>Complete genome sequence of Nitrosospira multiformis, an ammonia-oxidizing bacterium from the soil environment.</title>
        <authorList>
            <person name="Norton J.M."/>
            <person name="Klotz M.G."/>
            <person name="Stein L.Y."/>
            <person name="Arp D.J."/>
            <person name="Bottomley P.J."/>
            <person name="Chain P.S."/>
            <person name="Hauser L.J."/>
            <person name="Land M.L."/>
            <person name="Larimer F.W."/>
            <person name="Shin M.W."/>
            <person name="Starkenburg S.R."/>
        </authorList>
    </citation>
    <scope>NUCLEOTIDE SEQUENCE [LARGE SCALE GENOMIC DNA]</scope>
    <source>
        <strain evidence="10">ATCC 25196</strain>
        <strain evidence="12">ATCC 25196 / NCIMB 11849 / C 71</strain>
    </source>
</reference>
<dbReference type="KEGG" id="nmu:Nmul_A1653"/>
<keyword evidence="7" id="KW-0472">Membrane</keyword>
<evidence type="ECO:0000256" key="1">
    <source>
        <dbReference type="ARBA" id="ARBA00003456"/>
    </source>
</evidence>
<comment type="similarity">
    <text evidence="3">Belongs to the ATPase gamma chain family.</text>
</comment>
<dbReference type="Proteomes" id="UP000236751">
    <property type="component" value="Unassembled WGS sequence"/>
</dbReference>
<comment type="subcellular location">
    <subcellularLocation>
        <location evidence="2">Membrane</location>
        <topology evidence="2">Peripheral membrane protein</topology>
    </subcellularLocation>
</comment>
<proteinExistence type="inferred from homology"/>
<gene>
    <name evidence="10" type="ordered locus">Nmul_A1653</name>
    <name evidence="11" type="ORF">SAMN05216403_12137</name>
</gene>
<reference evidence="10" key="2">
    <citation type="submission" date="2005-08" db="EMBL/GenBank/DDBJ databases">
        <title>Complete sequence of Chromosome 1 of Nitrosospira multiformis ATCC 25196.</title>
        <authorList>
            <consortium name="US DOE Joint Genome Institute"/>
            <person name="Copeland A."/>
            <person name="Lucas S."/>
            <person name="Lapidus A."/>
            <person name="Barry K."/>
            <person name="Detter J.C."/>
            <person name="Glavina T."/>
            <person name="Hammon N."/>
            <person name="Israni S."/>
            <person name="Pitluck S."/>
            <person name="Chain P."/>
            <person name="Malfatti S."/>
            <person name="Shin M."/>
            <person name="Vergez L."/>
            <person name="Schmutz J."/>
            <person name="Larimer F."/>
            <person name="Land M."/>
            <person name="Hauser L."/>
            <person name="Kyrpides N."/>
            <person name="Lykidis A."/>
            <person name="Richardson P."/>
        </authorList>
    </citation>
    <scope>NUCLEOTIDE SEQUENCE</scope>
    <source>
        <strain evidence="10">ATCC 25196</strain>
    </source>
</reference>
<dbReference type="PANTHER" id="PTHR11693">
    <property type="entry name" value="ATP SYNTHASE GAMMA CHAIN"/>
    <property type="match status" value="1"/>
</dbReference>
<dbReference type="SUPFAM" id="SSF52943">
    <property type="entry name" value="ATP synthase (F1-ATPase), gamma subunit"/>
    <property type="match status" value="1"/>
</dbReference>
<dbReference type="EMBL" id="CP000103">
    <property type="protein sequence ID" value="ABB74951.1"/>
    <property type="molecule type" value="Genomic_DNA"/>
</dbReference>
<name>Q2Y8H0_NITMU</name>
<evidence type="ECO:0000313" key="10">
    <source>
        <dbReference type="EMBL" id="ABB74951.1"/>
    </source>
</evidence>
<dbReference type="AlphaFoldDB" id="Q2Y8H0"/>
<evidence type="ECO:0000256" key="4">
    <source>
        <dbReference type="ARBA" id="ARBA00022448"/>
    </source>
</evidence>
<dbReference type="GO" id="GO:0046933">
    <property type="term" value="F:proton-transporting ATP synthase activity, rotational mechanism"/>
    <property type="evidence" value="ECO:0007669"/>
    <property type="project" value="InterPro"/>
</dbReference>
<keyword evidence="8" id="KW-0139">CF(1)</keyword>
<dbReference type="Pfam" id="PF00231">
    <property type="entry name" value="ATP-synt"/>
    <property type="match status" value="1"/>
</dbReference>
<keyword evidence="9" id="KW-0066">ATP synthesis</keyword>
<sequence length="310" mass="33949">MSDTTASIRRKIEGVKDLRSVVSTMKALAAANIGQYEKSTLALKDYYRSVQLGLSACFRAGTPPARHVAAKTGANRGVTGVIVLGTDHGLVGQFNESIALHAAQTLALLPGRKKIWAVGERVQDRLVDLGISVAEVFAVPLSIKSIIPLTGEILLRILAPALSEGVNVEGAEGKGGNEMNTFYLFYNAYRSGLTYEPFHQRLLPLDESWRRELLQLPWPARNLPEMVGGNIVTLHALIREYLFASLFLACAESLASENASRLTAMERAEKNIDELSTELQKTFNRLRQSRIDEELFDVIAGVEAARGEAK</sequence>
<dbReference type="STRING" id="323848.Nmul_A1653"/>
<dbReference type="NCBIfam" id="TIGR03323">
    <property type="entry name" value="alt_F1F0_F1_gam"/>
    <property type="match status" value="1"/>
</dbReference>
<keyword evidence="5" id="KW-0375">Hydrogen ion transport</keyword>
<evidence type="ECO:0000256" key="9">
    <source>
        <dbReference type="ARBA" id="ARBA00023310"/>
    </source>
</evidence>
<comment type="function">
    <text evidence="1">Produces ATP from ADP in the presence of a proton gradient across the membrane. The gamma chain is believed to be important in regulating ATPase activity and the flow of protons through the CF(0) complex.</text>
</comment>
<dbReference type="PRINTS" id="PR00126">
    <property type="entry name" value="ATPASEGAMMA"/>
</dbReference>
<evidence type="ECO:0000256" key="3">
    <source>
        <dbReference type="ARBA" id="ARBA00007681"/>
    </source>
</evidence>
<dbReference type="GO" id="GO:0045259">
    <property type="term" value="C:proton-transporting ATP synthase complex"/>
    <property type="evidence" value="ECO:0007669"/>
    <property type="project" value="UniProtKB-KW"/>
</dbReference>
<keyword evidence="12" id="KW-1185">Reference proteome</keyword>
<keyword evidence="6" id="KW-0406">Ion transport</keyword>
<dbReference type="Proteomes" id="UP000002718">
    <property type="component" value="Chromosome"/>
</dbReference>
<dbReference type="Gene3D" id="1.10.287.80">
    <property type="entry name" value="ATP synthase, gamma subunit, helix hairpin domain"/>
    <property type="match status" value="1"/>
</dbReference>
<reference evidence="11 13" key="4">
    <citation type="submission" date="2016-10" db="EMBL/GenBank/DDBJ databases">
        <authorList>
            <person name="de Groot N.N."/>
        </authorList>
    </citation>
    <scope>NUCLEOTIDE SEQUENCE [LARGE SCALE GENOMIC DNA]</scope>
    <source>
        <strain evidence="11 13">Nl13</strain>
    </source>
</reference>
<dbReference type="InterPro" id="IPR000131">
    <property type="entry name" value="ATP_synth_F1_gsu"/>
</dbReference>
<evidence type="ECO:0000256" key="6">
    <source>
        <dbReference type="ARBA" id="ARBA00023065"/>
    </source>
</evidence>
<dbReference type="Gene3D" id="3.40.1380.10">
    <property type="match status" value="1"/>
</dbReference>
<accession>Q2Y8H0</accession>
<evidence type="ECO:0000313" key="12">
    <source>
        <dbReference type="Proteomes" id="UP000002718"/>
    </source>
</evidence>
<dbReference type="InterPro" id="IPR035968">
    <property type="entry name" value="ATP_synth_F1_ATPase_gsu"/>
</dbReference>
<dbReference type="InterPro" id="IPR017709">
    <property type="entry name" value="Alt_ATP_synth_F1_gsu"/>
</dbReference>
<evidence type="ECO:0000256" key="2">
    <source>
        <dbReference type="ARBA" id="ARBA00004170"/>
    </source>
</evidence>
<dbReference type="RefSeq" id="WP_011380974.1">
    <property type="nucleotide sequence ID" value="NC_007614.1"/>
</dbReference>
<evidence type="ECO:0000313" key="11">
    <source>
        <dbReference type="EMBL" id="SEG00615.1"/>
    </source>
</evidence>
<reference evidence="12" key="1">
    <citation type="submission" date="2005-08" db="EMBL/GenBank/DDBJ databases">
        <title>Complete sequence of chromosome 1 of Nitrosospira multiformis ATCC 25196.</title>
        <authorList>
            <person name="Copeland A."/>
            <person name="Lucas S."/>
            <person name="Lapidus A."/>
            <person name="Barry K."/>
            <person name="Detter J.C."/>
            <person name="Glavina T."/>
            <person name="Hammon N."/>
            <person name="Israni S."/>
            <person name="Pitluck S."/>
            <person name="Chain P."/>
            <person name="Malfatti S."/>
            <person name="Shin M."/>
            <person name="Vergez L."/>
            <person name="Schmutz J."/>
            <person name="Larimer F."/>
            <person name="Land M."/>
            <person name="Hauser L."/>
            <person name="Kyrpides N."/>
            <person name="Lykidis A."/>
            <person name="Richardson P."/>
        </authorList>
    </citation>
    <scope>NUCLEOTIDE SEQUENCE [LARGE SCALE GENOMIC DNA]</scope>
    <source>
        <strain evidence="12">ATCC 25196 / NCIMB 11849 / C 71</strain>
    </source>
</reference>
<dbReference type="CDD" id="cd12151">
    <property type="entry name" value="F1-ATPase_gamma"/>
    <property type="match status" value="1"/>
</dbReference>